<dbReference type="GO" id="GO:0022857">
    <property type="term" value="F:transmembrane transporter activity"/>
    <property type="evidence" value="ECO:0007669"/>
    <property type="project" value="InterPro"/>
</dbReference>
<feature type="transmembrane region" description="Helical" evidence="7">
    <location>
        <begin position="292"/>
        <end position="315"/>
    </location>
</feature>
<dbReference type="PANTHER" id="PTHR23514:SF3">
    <property type="entry name" value="BYPASS OF STOP CODON PROTEIN 6"/>
    <property type="match status" value="1"/>
</dbReference>
<organism evidence="9 10">
    <name type="scientific">Pyrrhoderma noxium</name>
    <dbReference type="NCBI Taxonomy" id="2282107"/>
    <lineage>
        <taxon>Eukaryota</taxon>
        <taxon>Fungi</taxon>
        <taxon>Dikarya</taxon>
        <taxon>Basidiomycota</taxon>
        <taxon>Agaricomycotina</taxon>
        <taxon>Agaricomycetes</taxon>
        <taxon>Hymenochaetales</taxon>
        <taxon>Hymenochaetaceae</taxon>
        <taxon>Pyrrhoderma</taxon>
    </lineage>
</organism>
<dbReference type="STRING" id="2282107.A0A286U6A9"/>
<keyword evidence="10" id="KW-1185">Reference proteome</keyword>
<protein>
    <submittedName>
        <fullName evidence="9">MFS general substrate transporter</fullName>
    </submittedName>
</protein>
<dbReference type="EMBL" id="NBII01000011">
    <property type="protein sequence ID" value="PAV15087.1"/>
    <property type="molecule type" value="Genomic_DNA"/>
</dbReference>
<feature type="transmembrane region" description="Helical" evidence="7">
    <location>
        <begin position="447"/>
        <end position="469"/>
    </location>
</feature>
<feature type="transmembrane region" description="Helical" evidence="7">
    <location>
        <begin position="358"/>
        <end position="377"/>
    </location>
</feature>
<dbReference type="InterPro" id="IPR051788">
    <property type="entry name" value="MFS_Transporter"/>
</dbReference>
<feature type="transmembrane region" description="Helical" evidence="7">
    <location>
        <begin position="208"/>
        <end position="229"/>
    </location>
</feature>
<keyword evidence="4 7" id="KW-0812">Transmembrane</keyword>
<dbReference type="Pfam" id="PF07690">
    <property type="entry name" value="MFS_1"/>
    <property type="match status" value="1"/>
</dbReference>
<evidence type="ECO:0000256" key="3">
    <source>
        <dbReference type="ARBA" id="ARBA00022448"/>
    </source>
</evidence>
<comment type="caution">
    <text evidence="9">The sequence shown here is derived from an EMBL/GenBank/DDBJ whole genome shotgun (WGS) entry which is preliminary data.</text>
</comment>
<evidence type="ECO:0000256" key="4">
    <source>
        <dbReference type="ARBA" id="ARBA00022692"/>
    </source>
</evidence>
<dbReference type="InterPro" id="IPR020846">
    <property type="entry name" value="MFS_dom"/>
</dbReference>
<feature type="transmembrane region" description="Helical" evidence="7">
    <location>
        <begin position="235"/>
        <end position="255"/>
    </location>
</feature>
<feature type="transmembrane region" description="Helical" evidence="7">
    <location>
        <begin position="117"/>
        <end position="139"/>
    </location>
</feature>
<dbReference type="SUPFAM" id="SSF103473">
    <property type="entry name" value="MFS general substrate transporter"/>
    <property type="match status" value="1"/>
</dbReference>
<keyword evidence="3" id="KW-0813">Transport</keyword>
<evidence type="ECO:0000313" key="10">
    <source>
        <dbReference type="Proteomes" id="UP000217199"/>
    </source>
</evidence>
<feature type="transmembrane region" description="Helical" evidence="7">
    <location>
        <begin position="170"/>
        <end position="187"/>
    </location>
</feature>
<feature type="domain" description="Major facilitator superfamily (MFS) profile" evidence="8">
    <location>
        <begin position="84"/>
        <end position="472"/>
    </location>
</feature>
<evidence type="ECO:0000313" key="9">
    <source>
        <dbReference type="EMBL" id="PAV15087.1"/>
    </source>
</evidence>
<feature type="transmembrane region" description="Helical" evidence="7">
    <location>
        <begin position="80"/>
        <end position="97"/>
    </location>
</feature>
<keyword evidence="6 7" id="KW-0472">Membrane</keyword>
<evidence type="ECO:0000256" key="7">
    <source>
        <dbReference type="SAM" id="Phobius"/>
    </source>
</evidence>
<dbReference type="FunFam" id="1.20.1250.20:FF:000286">
    <property type="entry name" value="MFS efflux transporter"/>
    <property type="match status" value="1"/>
</dbReference>
<sequence>MSVSPLTENSLHDRKVKDPEDLRCVAVAELPAKGTGVETPGIELENFELSSVPISRVTTAPLVPDAPALTDLELKKARRAEIIGFGALLWAMFMEGWNDGTNGPMLPKIESYYNLNLAVVSLIFVMNVVGFVSGALANVPLSVRVGFGKTLVIGAIIQLIAYVIQSTAPPYPLFAIAYIFSGFGMAVQNSQAMVFTVSLRNSSTKMGIIHACYGLGALSAPLVATQFAYMPRWSFFYLVSMGGALINIIYLSLAFRFQKLDACLLKAGQVVREQGSTSQNNNLYSQIMKLKVVHLLAFFALAYIGVEVTIGGWIVKYIMAERNGGSTSGYISSGFFAGLALGRVGLLWFNKLVGERRVIWLYILLCIGLEIIIWIVPSLVGDAVAVSFIGLFLGPVYPIVMNRTALLVPPWLMSSAVGWIAALGMSGSAVLPFITGVMSNKLGLISLQPLVVSALAVMFGLWMSIPAAVHRSD</sequence>
<dbReference type="PANTHER" id="PTHR23514">
    <property type="entry name" value="BYPASS OF STOP CODON PROTEIN 6"/>
    <property type="match status" value="1"/>
</dbReference>
<reference evidence="9 10" key="1">
    <citation type="journal article" date="2017" name="Mol. Ecol.">
        <title>Comparative and population genomic landscape of Phellinus noxius: A hypervariable fungus causing root rot in trees.</title>
        <authorList>
            <person name="Chung C.L."/>
            <person name="Lee T.J."/>
            <person name="Akiba M."/>
            <person name="Lee H.H."/>
            <person name="Kuo T.H."/>
            <person name="Liu D."/>
            <person name="Ke H.M."/>
            <person name="Yokoi T."/>
            <person name="Roa M.B."/>
            <person name="Lu M.J."/>
            <person name="Chang Y.Y."/>
            <person name="Ann P.J."/>
            <person name="Tsai J.N."/>
            <person name="Chen C.Y."/>
            <person name="Tzean S.S."/>
            <person name="Ota Y."/>
            <person name="Hattori T."/>
            <person name="Sahashi N."/>
            <person name="Liou R.F."/>
            <person name="Kikuchi T."/>
            <person name="Tsai I.J."/>
        </authorList>
    </citation>
    <scope>NUCLEOTIDE SEQUENCE [LARGE SCALE GENOMIC DNA]</scope>
    <source>
        <strain evidence="9 10">FFPRI411160</strain>
    </source>
</reference>
<dbReference type="Proteomes" id="UP000217199">
    <property type="component" value="Unassembled WGS sequence"/>
</dbReference>
<accession>A0A286U6A9</accession>
<dbReference type="Gene3D" id="1.20.1250.20">
    <property type="entry name" value="MFS general substrate transporter like domains"/>
    <property type="match status" value="1"/>
</dbReference>
<dbReference type="AlphaFoldDB" id="A0A286U6A9"/>
<comment type="subcellular location">
    <subcellularLocation>
        <location evidence="1">Endomembrane system</location>
        <topology evidence="1">Multi-pass membrane protein</topology>
    </subcellularLocation>
</comment>
<evidence type="ECO:0000256" key="2">
    <source>
        <dbReference type="ARBA" id="ARBA00008335"/>
    </source>
</evidence>
<evidence type="ECO:0000256" key="5">
    <source>
        <dbReference type="ARBA" id="ARBA00022989"/>
    </source>
</evidence>
<feature type="transmembrane region" description="Helical" evidence="7">
    <location>
        <begin position="412"/>
        <end position="435"/>
    </location>
</feature>
<evidence type="ECO:0000256" key="6">
    <source>
        <dbReference type="ARBA" id="ARBA00023136"/>
    </source>
</evidence>
<dbReference type="GO" id="GO:0012505">
    <property type="term" value="C:endomembrane system"/>
    <property type="evidence" value="ECO:0007669"/>
    <property type="project" value="UniProtKB-SubCell"/>
</dbReference>
<evidence type="ECO:0000256" key="1">
    <source>
        <dbReference type="ARBA" id="ARBA00004127"/>
    </source>
</evidence>
<feature type="transmembrane region" description="Helical" evidence="7">
    <location>
        <begin position="327"/>
        <end position="346"/>
    </location>
</feature>
<evidence type="ECO:0000259" key="8">
    <source>
        <dbReference type="PROSITE" id="PS50850"/>
    </source>
</evidence>
<keyword evidence="5 7" id="KW-1133">Transmembrane helix</keyword>
<feature type="transmembrane region" description="Helical" evidence="7">
    <location>
        <begin position="383"/>
        <end position="400"/>
    </location>
</feature>
<dbReference type="PROSITE" id="PS50850">
    <property type="entry name" value="MFS"/>
    <property type="match status" value="1"/>
</dbReference>
<gene>
    <name evidence="9" type="ORF">PNOK_0964000</name>
</gene>
<proteinExistence type="inferred from homology"/>
<dbReference type="InterPro" id="IPR011701">
    <property type="entry name" value="MFS"/>
</dbReference>
<dbReference type="InterPro" id="IPR036259">
    <property type="entry name" value="MFS_trans_sf"/>
</dbReference>
<feature type="transmembrane region" description="Helical" evidence="7">
    <location>
        <begin position="146"/>
        <end position="164"/>
    </location>
</feature>
<dbReference type="InParanoid" id="A0A286U6A9"/>
<comment type="similarity">
    <text evidence="2">Belongs to the major facilitator superfamily.</text>
</comment>
<dbReference type="OrthoDB" id="413079at2759"/>
<dbReference type="GO" id="GO:0016020">
    <property type="term" value="C:membrane"/>
    <property type="evidence" value="ECO:0007669"/>
    <property type="project" value="TreeGrafter"/>
</dbReference>
<name>A0A286U6A9_9AGAM</name>